<feature type="compositionally biased region" description="Basic and acidic residues" evidence="3">
    <location>
        <begin position="607"/>
        <end position="642"/>
    </location>
</feature>
<protein>
    <submittedName>
        <fullName evidence="5">MobA/MobL family protein</fullName>
    </submittedName>
</protein>
<feature type="compositionally biased region" description="Acidic residues" evidence="3">
    <location>
        <begin position="260"/>
        <end position="269"/>
    </location>
</feature>
<organism evidence="5 6">
    <name type="scientific">Micavibrio aeruginosavorus (strain ARL-13)</name>
    <dbReference type="NCBI Taxonomy" id="856793"/>
    <lineage>
        <taxon>Bacteria</taxon>
        <taxon>Pseudomonadati</taxon>
        <taxon>Bdellovibrionota</taxon>
        <taxon>Bdellovibrionia</taxon>
        <taxon>Bdellovibrionales</taxon>
        <taxon>Pseudobdellovibrionaceae</taxon>
        <taxon>Micavibrio</taxon>
    </lineage>
</organism>
<dbReference type="STRING" id="856793.MICA_1250"/>
<evidence type="ECO:0000259" key="4">
    <source>
        <dbReference type="Pfam" id="PF03389"/>
    </source>
</evidence>
<feature type="compositionally biased region" description="Basic and acidic residues" evidence="3">
    <location>
        <begin position="294"/>
        <end position="308"/>
    </location>
</feature>
<dbReference type="AlphaFoldDB" id="G2KRL1"/>
<evidence type="ECO:0000256" key="3">
    <source>
        <dbReference type="SAM" id="MobiDB-lite"/>
    </source>
</evidence>
<sequence>MNNDKSLAPSPINPWAGERLKPLAIYHCSLRTFSRADGHSAVAAAAYRSGSYLKDERTGTMHRYEKRKGVKAAFILAPPDVPEKFFTRAFLWNAAEAAENRKNARVAREAILALPHELNDKARAELARDMGLYLMERYRVAVDVAIHGPVAGDGHDPRNHHAHLLFTTREITGEGLGAKTRILDDKATGPQEVEIIRAVWETLANDALKRAGFPDAKIDRRTLEAQGVDRIPQTHEGKASTNAAAYESLLAKEFRKADKDEESDDESGEEEGKGEKDSSSGSSSRGQAAPLQSKAREDSTGRKIDYPALDKKQTRSIFNDEIKALNEKRAAFGDKPLLEQIDQLDRLMERLDRRVEKLQALETKTSLKAAIRQSIASVVKLAADLLVNRKAARAAINITAEEKQARKERQNIRYGRTYREGLHHQIREMKQNMAIVEAKKEDFYRYKSFVDSIEKELKKPSPSVAASFKEQSPPPARQITDREVNLKLHLKAEMIRSQIPEQYRAPSALKGDRKTLRNSTAINQILQTKTASITKPEAMAAKPDTADRKNWFIPASDKMRSFQRSIEAALEAQRKAAPQQRPSNTETQSSFSKAQEVPHKAATYSQVREKVRAEAEAKRAKVPPEYRAEPYERADSTTEKPQTKKQSAFSEAAKAENEQTKPRMSDAFNMKSGAKKSRQTSPGRKPDEKKPETK</sequence>
<comment type="similarity">
    <text evidence="1">Belongs to the MobA/MobL family.</text>
</comment>
<feature type="domain" description="MobA/MobL protein" evidence="4">
    <location>
        <begin position="40"/>
        <end position="242"/>
    </location>
</feature>
<dbReference type="InterPro" id="IPR005053">
    <property type="entry name" value="MobA_MobL"/>
</dbReference>
<keyword evidence="2" id="KW-0184">Conjugation</keyword>
<gene>
    <name evidence="5" type="ordered locus">MICA_1250</name>
</gene>
<reference evidence="5 6" key="1">
    <citation type="journal article" date="2011" name="BMC Genomics">
        <title>Genomic insights into an obligate epibiotic bacterial predator: Micavibrio aeruginosavorus ARL-13.</title>
        <authorList>
            <person name="Wang Z."/>
            <person name="Kadouri D."/>
            <person name="Wu M."/>
        </authorList>
    </citation>
    <scope>NUCLEOTIDE SEQUENCE [LARGE SCALE GENOMIC DNA]</scope>
    <source>
        <strain evidence="5 6">ARL-13</strain>
    </source>
</reference>
<feature type="compositionally biased region" description="Basic and acidic residues" evidence="3">
    <location>
        <begin position="684"/>
        <end position="694"/>
    </location>
</feature>
<evidence type="ECO:0000256" key="2">
    <source>
        <dbReference type="ARBA" id="ARBA00022971"/>
    </source>
</evidence>
<dbReference type="Pfam" id="PF03389">
    <property type="entry name" value="MobA_MobL"/>
    <property type="match status" value="1"/>
</dbReference>
<dbReference type="Gene3D" id="3.30.930.30">
    <property type="match status" value="1"/>
</dbReference>
<dbReference type="RefSeq" id="WP_014102796.1">
    <property type="nucleotide sequence ID" value="NC_016026.1"/>
</dbReference>
<dbReference type="KEGG" id="mai:MICA_1250"/>
<proteinExistence type="inferred from homology"/>
<dbReference type="Proteomes" id="UP000009286">
    <property type="component" value="Chromosome"/>
</dbReference>
<feature type="region of interest" description="Disordered" evidence="3">
    <location>
        <begin position="570"/>
        <end position="694"/>
    </location>
</feature>
<evidence type="ECO:0000313" key="5">
    <source>
        <dbReference type="EMBL" id="AEP09573.1"/>
    </source>
</evidence>
<keyword evidence="6" id="KW-1185">Reference proteome</keyword>
<feature type="compositionally biased region" description="Basic and acidic residues" evidence="3">
    <location>
        <begin position="653"/>
        <end position="664"/>
    </location>
</feature>
<dbReference type="EMBL" id="CP002382">
    <property type="protein sequence ID" value="AEP09573.1"/>
    <property type="molecule type" value="Genomic_DNA"/>
</dbReference>
<evidence type="ECO:0000313" key="6">
    <source>
        <dbReference type="Proteomes" id="UP000009286"/>
    </source>
</evidence>
<dbReference type="NCBIfam" id="NF041496">
    <property type="entry name" value="MobQ"/>
    <property type="match status" value="1"/>
</dbReference>
<dbReference type="eggNOG" id="COG0507">
    <property type="taxonomic scope" value="Bacteria"/>
</dbReference>
<feature type="compositionally biased region" description="Polar residues" evidence="3">
    <location>
        <begin position="580"/>
        <end position="593"/>
    </location>
</feature>
<dbReference type="OrthoDB" id="1826980at2"/>
<name>G2KRL1_MICAA</name>
<feature type="region of interest" description="Disordered" evidence="3">
    <location>
        <begin position="254"/>
        <end position="308"/>
    </location>
</feature>
<accession>G2KRL1</accession>
<evidence type="ECO:0000256" key="1">
    <source>
        <dbReference type="ARBA" id="ARBA00010873"/>
    </source>
</evidence>
<dbReference type="HOGENOM" id="CLU_435341_0_0_5"/>